<name>A0AAV1UG56_9STRA</name>
<comment type="similarity">
    <text evidence="1 10">Belongs to the NDC80/HEC1 family.</text>
</comment>
<dbReference type="Pfam" id="PF03801">
    <property type="entry name" value="Ndc80_HEC"/>
    <property type="match status" value="1"/>
</dbReference>
<evidence type="ECO:0000256" key="2">
    <source>
        <dbReference type="ARBA" id="ARBA00022454"/>
    </source>
</evidence>
<keyword evidence="5 10" id="KW-0995">Kinetochore</keyword>
<comment type="function">
    <text evidence="10">Acts as a component of the essential kinetochore-associated NDC80 complex, which is required for chromosome segregation and spindle checkpoint activity.</text>
</comment>
<protein>
    <recommendedName>
        <fullName evidence="10">Kinetochore protein NDC80</fullName>
    </recommendedName>
</protein>
<keyword evidence="4 10" id="KW-0498">Mitosis</keyword>
<dbReference type="GO" id="GO:0005737">
    <property type="term" value="C:cytoplasm"/>
    <property type="evidence" value="ECO:0007669"/>
    <property type="project" value="UniProtKB-ARBA"/>
</dbReference>
<comment type="subcellular location">
    <subcellularLocation>
        <location evidence="10">Chromosome</location>
        <location evidence="10">Centromere</location>
        <location evidence="10">Kinetochore</location>
    </subcellularLocation>
    <subcellularLocation>
        <location evidence="10">Nucleus</location>
    </subcellularLocation>
</comment>
<evidence type="ECO:0000256" key="3">
    <source>
        <dbReference type="ARBA" id="ARBA00022618"/>
    </source>
</evidence>
<dbReference type="GO" id="GO:0051301">
    <property type="term" value="P:cell division"/>
    <property type="evidence" value="ECO:0007669"/>
    <property type="project" value="UniProtKB-UniRule"/>
</dbReference>
<keyword evidence="2 10" id="KW-0158">Chromosome</keyword>
<evidence type="ECO:0000256" key="5">
    <source>
        <dbReference type="ARBA" id="ARBA00022838"/>
    </source>
</evidence>
<feature type="domain" description="Kinetochore protein Ndc80 CH" evidence="13">
    <location>
        <begin position="88"/>
        <end position="223"/>
    </location>
</feature>
<comment type="subunit">
    <text evidence="10">Component of the NDC80 complex.</text>
</comment>
<evidence type="ECO:0000256" key="12">
    <source>
        <dbReference type="SAM" id="MobiDB-lite"/>
    </source>
</evidence>
<dbReference type="FunFam" id="1.10.418.30:FF:000002">
    <property type="entry name" value="NDC80, kinetochore complex component"/>
    <property type="match status" value="1"/>
</dbReference>
<keyword evidence="8 10" id="KW-0131">Cell cycle</keyword>
<dbReference type="AlphaFoldDB" id="A0AAV1UG56"/>
<feature type="region of interest" description="Disordered" evidence="12">
    <location>
        <begin position="267"/>
        <end position="291"/>
    </location>
</feature>
<sequence>MRRTTLGTVSSSQLNARSAALRHPSARVSVPSKSTSSSVERQSIGVAPRRRVSTAAGLTTTTRRPPPGPRASVTSRQSTTNPNDVTSRRSSTYSSRASLSGRSGARVLDPRPIGDRAYLHRCVRTLVEFLSEHPYDQSLPAGLAKRGPSKKEFFNILRFLFKQVDPTFEFGVKVEEDVVVQFRNLRYPFPISKTSLAAVGTPHTWPTLLLSLTWLIELLTYDEAIQEANETEESDDENGDKSFFKYLDVAYRVFLAGEDDKCAEVEQQEKDKLNQRNDAIKQETRELEMDRNELKKRIEQARADKNALSELRKKKADCLSDLVKFKDLVNQFEMLNTKLNKKMEALAKVQESLEEELHARRQDIQKLQIRIENQELSAHDIEQIAQERARLTDQLHHHLAQQEEIQIQIKKDENRAAAIRDRLDHHIHEYMNTCKRLKIIPSTAKNALNFDYSLELDPTLEELDAVQKLSHHLKTNVRQAALRVKQHRNARANEGLDLAIVLTEELAQSENKLNIEMQSEKRTEAEVRKIADQMVREREKRTESLSRKQAATEEVEIKITNISNEDNLVHEEVISSEQHLQDVKKASVEMRESYQALLDKNRHTVTNVLIACTNHKDMVDRAISSLEAELSRI</sequence>
<feature type="compositionally biased region" description="Low complexity" evidence="12">
    <location>
        <begin position="26"/>
        <end position="39"/>
    </location>
</feature>
<comment type="caution">
    <text evidence="14">The sequence shown here is derived from an EMBL/GenBank/DDBJ whole genome shotgun (WGS) entry which is preliminary data.</text>
</comment>
<evidence type="ECO:0000256" key="7">
    <source>
        <dbReference type="ARBA" id="ARBA00023242"/>
    </source>
</evidence>
<dbReference type="GO" id="GO:0031262">
    <property type="term" value="C:Ndc80 complex"/>
    <property type="evidence" value="ECO:0007669"/>
    <property type="project" value="UniProtKB-UniRule"/>
</dbReference>
<feature type="compositionally biased region" description="Low complexity" evidence="12">
    <location>
        <begin position="88"/>
        <end position="106"/>
    </location>
</feature>
<evidence type="ECO:0000256" key="1">
    <source>
        <dbReference type="ARBA" id="ARBA00007050"/>
    </source>
</evidence>
<feature type="compositionally biased region" description="Polar residues" evidence="12">
    <location>
        <begin position="1"/>
        <end position="16"/>
    </location>
</feature>
<keyword evidence="9 10" id="KW-0137">Centromere</keyword>
<evidence type="ECO:0000256" key="9">
    <source>
        <dbReference type="ARBA" id="ARBA00023328"/>
    </source>
</evidence>
<evidence type="ECO:0000256" key="8">
    <source>
        <dbReference type="ARBA" id="ARBA00023306"/>
    </source>
</evidence>
<feature type="region of interest" description="Disordered" evidence="12">
    <location>
        <begin position="1"/>
        <end position="106"/>
    </location>
</feature>
<feature type="compositionally biased region" description="Low complexity" evidence="12">
    <location>
        <begin position="54"/>
        <end position="63"/>
    </location>
</feature>
<dbReference type="InterPro" id="IPR005550">
    <property type="entry name" value="Kinetochore_Ndc80"/>
</dbReference>
<feature type="compositionally biased region" description="Polar residues" evidence="12">
    <location>
        <begin position="72"/>
        <end position="85"/>
    </location>
</feature>
<dbReference type="GO" id="GO:0000226">
    <property type="term" value="P:microtubule cytoskeleton organization"/>
    <property type="evidence" value="ECO:0007669"/>
    <property type="project" value="UniProtKB-ARBA"/>
</dbReference>
<evidence type="ECO:0000313" key="14">
    <source>
        <dbReference type="EMBL" id="CAK7933609.1"/>
    </source>
</evidence>
<dbReference type="Gene3D" id="1.10.418.30">
    <property type="entry name" value="Ncd80 complex, Ncd80 subunit"/>
    <property type="match status" value="1"/>
</dbReference>
<reference evidence="14" key="1">
    <citation type="submission" date="2024-01" db="EMBL/GenBank/DDBJ databases">
        <authorList>
            <person name="Webb A."/>
        </authorList>
    </citation>
    <scope>NUCLEOTIDE SEQUENCE</scope>
    <source>
        <strain evidence="14">Pm1</strain>
    </source>
</reference>
<evidence type="ECO:0000313" key="15">
    <source>
        <dbReference type="Proteomes" id="UP001162060"/>
    </source>
</evidence>
<dbReference type="GO" id="GO:0051315">
    <property type="term" value="P:attachment of mitotic spindle microtubules to kinetochore"/>
    <property type="evidence" value="ECO:0007669"/>
    <property type="project" value="UniProtKB-UniRule"/>
</dbReference>
<dbReference type="InterPro" id="IPR038273">
    <property type="entry name" value="Ndc80_sf"/>
</dbReference>
<keyword evidence="3 10" id="KW-0132">Cell division</keyword>
<evidence type="ECO:0000256" key="11">
    <source>
        <dbReference type="SAM" id="Coils"/>
    </source>
</evidence>
<accession>A0AAV1UG56</accession>
<keyword evidence="6 11" id="KW-0175">Coiled coil</keyword>
<feature type="coiled-coil region" evidence="11">
    <location>
        <begin position="336"/>
        <end position="422"/>
    </location>
</feature>
<dbReference type="InterPro" id="IPR055260">
    <property type="entry name" value="Ndc80_CH"/>
</dbReference>
<dbReference type="GO" id="GO:0005634">
    <property type="term" value="C:nucleus"/>
    <property type="evidence" value="ECO:0007669"/>
    <property type="project" value="UniProtKB-SubCell"/>
</dbReference>
<dbReference type="Proteomes" id="UP001162060">
    <property type="component" value="Unassembled WGS sequence"/>
</dbReference>
<dbReference type="PANTHER" id="PTHR10643">
    <property type="entry name" value="KINETOCHORE PROTEIN NDC80"/>
    <property type="match status" value="1"/>
</dbReference>
<dbReference type="EMBL" id="CAKLBY020000195">
    <property type="protein sequence ID" value="CAK7933609.1"/>
    <property type="molecule type" value="Genomic_DNA"/>
</dbReference>
<keyword evidence="7 10" id="KW-0539">Nucleus</keyword>
<proteinExistence type="inferred from homology"/>
<evidence type="ECO:0000256" key="10">
    <source>
        <dbReference type="RuleBase" id="RU368072"/>
    </source>
</evidence>
<dbReference type="GO" id="GO:0005815">
    <property type="term" value="C:microtubule organizing center"/>
    <property type="evidence" value="ECO:0007669"/>
    <property type="project" value="UniProtKB-ARBA"/>
</dbReference>
<organism evidence="14 15">
    <name type="scientific">Peronospora matthiolae</name>
    <dbReference type="NCBI Taxonomy" id="2874970"/>
    <lineage>
        <taxon>Eukaryota</taxon>
        <taxon>Sar</taxon>
        <taxon>Stramenopiles</taxon>
        <taxon>Oomycota</taxon>
        <taxon>Peronosporomycetes</taxon>
        <taxon>Peronosporales</taxon>
        <taxon>Peronosporaceae</taxon>
        <taxon>Peronospora</taxon>
    </lineage>
</organism>
<gene>
    <name evidence="14" type="ORF">PM001_LOCUS18759</name>
</gene>
<evidence type="ECO:0000256" key="6">
    <source>
        <dbReference type="ARBA" id="ARBA00023054"/>
    </source>
</evidence>
<evidence type="ECO:0000259" key="13">
    <source>
        <dbReference type="Pfam" id="PF03801"/>
    </source>
</evidence>
<dbReference type="PANTHER" id="PTHR10643:SF2">
    <property type="entry name" value="KINETOCHORE PROTEIN NDC80 HOMOLOG"/>
    <property type="match status" value="1"/>
</dbReference>
<evidence type="ECO:0000256" key="4">
    <source>
        <dbReference type="ARBA" id="ARBA00022776"/>
    </source>
</evidence>